<dbReference type="InterPro" id="IPR036259">
    <property type="entry name" value="MFS_trans_sf"/>
</dbReference>
<comment type="caution">
    <text evidence="5">The sequence shown here is derived from an EMBL/GenBank/DDBJ whole genome shotgun (WGS) entry which is preliminary data.</text>
</comment>
<evidence type="ECO:0000256" key="2">
    <source>
        <dbReference type="ARBA" id="ARBA00022989"/>
    </source>
</evidence>
<keyword evidence="6" id="KW-1185">Reference proteome</keyword>
<accession>A0ABV3ZJH7</accession>
<gene>
    <name evidence="5" type="ORF">QTN47_19275</name>
</gene>
<feature type="transmembrane region" description="Helical" evidence="4">
    <location>
        <begin position="25"/>
        <end position="47"/>
    </location>
</feature>
<feature type="transmembrane region" description="Helical" evidence="4">
    <location>
        <begin position="357"/>
        <end position="379"/>
    </location>
</feature>
<dbReference type="InterPro" id="IPR052528">
    <property type="entry name" value="Sugar_transport-like"/>
</dbReference>
<reference evidence="5 6" key="1">
    <citation type="submission" date="2023-07" db="EMBL/GenBank/DDBJ databases">
        <authorList>
            <person name="Lian W.-H."/>
        </authorList>
    </citation>
    <scope>NUCLEOTIDE SEQUENCE [LARGE SCALE GENOMIC DNA]</scope>
    <source>
        <strain evidence="5 6">SYSU DXS3180</strain>
    </source>
</reference>
<evidence type="ECO:0000256" key="3">
    <source>
        <dbReference type="ARBA" id="ARBA00023136"/>
    </source>
</evidence>
<evidence type="ECO:0000256" key="1">
    <source>
        <dbReference type="ARBA" id="ARBA00022692"/>
    </source>
</evidence>
<protein>
    <submittedName>
        <fullName evidence="5">MFS transporter</fullName>
    </submittedName>
</protein>
<feature type="transmembrane region" description="Helical" evidence="4">
    <location>
        <begin position="111"/>
        <end position="130"/>
    </location>
</feature>
<keyword evidence="2 4" id="KW-1133">Transmembrane helix</keyword>
<feature type="transmembrane region" description="Helical" evidence="4">
    <location>
        <begin position="53"/>
        <end position="75"/>
    </location>
</feature>
<dbReference type="PANTHER" id="PTHR23526">
    <property type="entry name" value="INTEGRAL MEMBRANE TRANSPORT PROTEIN-RELATED"/>
    <property type="match status" value="1"/>
</dbReference>
<organism evidence="5 6">
    <name type="scientific">Danxiaibacter flavus</name>
    <dbReference type="NCBI Taxonomy" id="3049108"/>
    <lineage>
        <taxon>Bacteria</taxon>
        <taxon>Pseudomonadati</taxon>
        <taxon>Bacteroidota</taxon>
        <taxon>Chitinophagia</taxon>
        <taxon>Chitinophagales</taxon>
        <taxon>Chitinophagaceae</taxon>
        <taxon>Danxiaibacter</taxon>
    </lineage>
</organism>
<feature type="transmembrane region" description="Helical" evidence="4">
    <location>
        <begin position="415"/>
        <end position="434"/>
    </location>
</feature>
<keyword evidence="3 4" id="KW-0472">Membrane</keyword>
<dbReference type="PANTHER" id="PTHR23526:SF2">
    <property type="entry name" value="MAJOR FACILITATOR SUPERFAMILY (MFS) PROFILE DOMAIN-CONTAINING PROTEIN"/>
    <property type="match status" value="1"/>
</dbReference>
<feature type="transmembrane region" description="Helical" evidence="4">
    <location>
        <begin position="296"/>
        <end position="318"/>
    </location>
</feature>
<dbReference type="EMBL" id="JAULBC010000006">
    <property type="protein sequence ID" value="MEX6689655.1"/>
    <property type="molecule type" value="Genomic_DNA"/>
</dbReference>
<keyword evidence="1 4" id="KW-0812">Transmembrane</keyword>
<dbReference type="InterPro" id="IPR011701">
    <property type="entry name" value="MFS"/>
</dbReference>
<feature type="transmembrane region" description="Helical" evidence="4">
    <location>
        <begin position="82"/>
        <end position="105"/>
    </location>
</feature>
<evidence type="ECO:0000256" key="4">
    <source>
        <dbReference type="SAM" id="Phobius"/>
    </source>
</evidence>
<feature type="transmembrane region" description="Helical" evidence="4">
    <location>
        <begin position="230"/>
        <end position="251"/>
    </location>
</feature>
<dbReference type="SUPFAM" id="SSF103473">
    <property type="entry name" value="MFS general substrate transporter"/>
    <property type="match status" value="1"/>
</dbReference>
<feature type="transmembrane region" description="Helical" evidence="4">
    <location>
        <begin position="181"/>
        <end position="202"/>
    </location>
</feature>
<name>A0ABV3ZJH7_9BACT</name>
<dbReference type="Pfam" id="PF07690">
    <property type="entry name" value="MFS_1"/>
    <property type="match status" value="1"/>
</dbReference>
<sequence>MFEPKGILTETDVQKGLRLVISDGLASEAMNALAGGVFLTAVALLLGANNFQIGLLAALPTVTNFFQLISIWLVRRLKNRRLICVVCTVLARVPLIITGACIFYFKGPISLVIIFLFFFYLFGSISGLAWNAWMKDLIPQNILGIYFARRTSYMQIANASLSLILALVVDHIKLHFPEYELTAYSAMFVLAGIIGVYGASFLGRTPEPISKLSEGNIFKLLKRPLTDGNFVRLLVFNSIWIFAINMATPFFTVFMMKSMGLPLSYIIGLTILSQLSGIFTIRMWGTFADRYSNKTIIAIAAPLYIICLIAWCFVGIYSRFAPNIVLLVLIHIASGTMLAGINLCLTNIGLKLAPNEYSIIYLSVKNIITAIFSSIAPLLGGVLADFFMERKITIDGIWSGPKLHKIFHLISLREWNFLFLISAVIGLFAVQLLVNVKETGEVDKENVRRIMRSSIKSNLREYFLIGHLINWQEQLAAIIRRKKNVAARR</sequence>
<feature type="transmembrane region" description="Helical" evidence="4">
    <location>
        <begin position="263"/>
        <end position="284"/>
    </location>
</feature>
<dbReference type="RefSeq" id="WP_369331062.1">
    <property type="nucleotide sequence ID" value="NZ_JAULBC010000006.1"/>
</dbReference>
<dbReference type="CDD" id="cd06174">
    <property type="entry name" value="MFS"/>
    <property type="match status" value="1"/>
</dbReference>
<evidence type="ECO:0000313" key="6">
    <source>
        <dbReference type="Proteomes" id="UP001560573"/>
    </source>
</evidence>
<evidence type="ECO:0000313" key="5">
    <source>
        <dbReference type="EMBL" id="MEX6689655.1"/>
    </source>
</evidence>
<proteinExistence type="predicted"/>
<feature type="transmembrane region" description="Helical" evidence="4">
    <location>
        <begin position="324"/>
        <end position="345"/>
    </location>
</feature>
<dbReference type="Proteomes" id="UP001560573">
    <property type="component" value="Unassembled WGS sequence"/>
</dbReference>
<feature type="transmembrane region" description="Helical" evidence="4">
    <location>
        <begin position="151"/>
        <end position="169"/>
    </location>
</feature>
<dbReference type="Gene3D" id="1.20.1250.20">
    <property type="entry name" value="MFS general substrate transporter like domains"/>
    <property type="match status" value="2"/>
</dbReference>